<organism evidence="1 2">
    <name type="scientific">Mesorhizobium loti R88b</name>
    <dbReference type="NCBI Taxonomy" id="935548"/>
    <lineage>
        <taxon>Bacteria</taxon>
        <taxon>Pseudomonadati</taxon>
        <taxon>Pseudomonadota</taxon>
        <taxon>Alphaproteobacteria</taxon>
        <taxon>Hyphomicrobiales</taxon>
        <taxon>Phyllobacteriaceae</taxon>
        <taxon>Mesorhizobium</taxon>
    </lineage>
</organism>
<dbReference type="EMBL" id="CP033367">
    <property type="protein sequence ID" value="QKD03382.1"/>
    <property type="molecule type" value="Genomic_DNA"/>
</dbReference>
<dbReference type="AlphaFoldDB" id="A0A6M7WLQ6"/>
<sequence>MYSLLVSYLYYRDVVLDVKPGNDRLLALSKQIDGLNSRIAPLQQLSDFVKKECANVDAVKVSKVNFCKDLTDNYLKNIN</sequence>
<accession>A0A6M7WLQ6</accession>
<dbReference type="Proteomes" id="UP000503017">
    <property type="component" value="Chromosome"/>
</dbReference>
<gene>
    <name evidence="1" type="ORF">EB235_19260</name>
</gene>
<evidence type="ECO:0000313" key="1">
    <source>
        <dbReference type="EMBL" id="QKD03382.1"/>
    </source>
</evidence>
<protein>
    <submittedName>
        <fullName evidence="1">Uncharacterized protein</fullName>
    </submittedName>
</protein>
<evidence type="ECO:0000313" key="2">
    <source>
        <dbReference type="Proteomes" id="UP000503017"/>
    </source>
</evidence>
<name>A0A6M7WLQ6_RHILI</name>
<proteinExistence type="predicted"/>
<reference evidence="1 2" key="1">
    <citation type="submission" date="2018-10" db="EMBL/GenBank/DDBJ databases">
        <authorList>
            <person name="Perry B.J."/>
            <person name="Sullivan J.T."/>
            <person name="Murphy R.J.T."/>
            <person name="Ramsay J.P."/>
            <person name="Ronson C.W."/>
        </authorList>
    </citation>
    <scope>NUCLEOTIDE SEQUENCE [LARGE SCALE GENOMIC DNA]</scope>
    <source>
        <strain evidence="1 2">R88b</strain>
    </source>
</reference>